<dbReference type="InterPro" id="IPR045857">
    <property type="entry name" value="O16G_dom_2"/>
</dbReference>
<keyword evidence="1" id="KW-0378">Hydrolase</keyword>
<proteinExistence type="predicted"/>
<gene>
    <name evidence="5" type="ORF">AMJ83_02690</name>
</gene>
<dbReference type="SUPFAM" id="SSF81296">
    <property type="entry name" value="E set domains"/>
    <property type="match status" value="1"/>
</dbReference>
<dbReference type="InterPro" id="IPR014756">
    <property type="entry name" value="Ig_E-set"/>
</dbReference>
<dbReference type="InterPro" id="IPR004185">
    <property type="entry name" value="Glyco_hydro_13_lg-like_dom"/>
</dbReference>
<dbReference type="InterPro" id="IPR006047">
    <property type="entry name" value="GH13_cat_dom"/>
</dbReference>
<dbReference type="Gene3D" id="3.20.20.80">
    <property type="entry name" value="Glycosidases"/>
    <property type="match status" value="1"/>
</dbReference>
<dbReference type="SUPFAM" id="SSF51011">
    <property type="entry name" value="Glycosyl hydrolase domain"/>
    <property type="match status" value="1"/>
</dbReference>
<dbReference type="InterPro" id="IPR013783">
    <property type="entry name" value="Ig-like_fold"/>
</dbReference>
<dbReference type="InterPro" id="IPR017853">
    <property type="entry name" value="GH"/>
</dbReference>
<evidence type="ECO:0000259" key="4">
    <source>
        <dbReference type="SMART" id="SM00642"/>
    </source>
</evidence>
<dbReference type="PANTHER" id="PTHR10357:SF210">
    <property type="entry name" value="MALTODEXTRIN GLUCOSIDASE"/>
    <property type="match status" value="1"/>
</dbReference>
<dbReference type="AlphaFoldDB" id="A0A0S8FUI0"/>
<dbReference type="Proteomes" id="UP000051373">
    <property type="component" value="Unassembled WGS sequence"/>
</dbReference>
<dbReference type="STRING" id="1703779.AMJ83_02690"/>
<dbReference type="GO" id="GO:0005975">
    <property type="term" value="P:carbohydrate metabolic process"/>
    <property type="evidence" value="ECO:0007669"/>
    <property type="project" value="InterPro"/>
</dbReference>
<dbReference type="PANTHER" id="PTHR10357">
    <property type="entry name" value="ALPHA-AMYLASE FAMILY MEMBER"/>
    <property type="match status" value="1"/>
</dbReference>
<dbReference type="SUPFAM" id="SSF51445">
    <property type="entry name" value="(Trans)glycosidases"/>
    <property type="match status" value="1"/>
</dbReference>
<evidence type="ECO:0000256" key="3">
    <source>
        <dbReference type="SAM" id="SignalP"/>
    </source>
</evidence>
<evidence type="ECO:0000256" key="2">
    <source>
        <dbReference type="ARBA" id="ARBA00023295"/>
    </source>
</evidence>
<comment type="caution">
    <text evidence="5">The sequence shown here is derived from an EMBL/GenBank/DDBJ whole genome shotgun (WGS) entry which is preliminary data.</text>
</comment>
<dbReference type="Gene3D" id="2.60.40.1180">
    <property type="entry name" value="Golgi alpha-mannosidase II"/>
    <property type="match status" value="1"/>
</dbReference>
<protein>
    <recommendedName>
        <fullName evidence="4">Glycosyl hydrolase family 13 catalytic domain-containing protein</fullName>
    </recommendedName>
</protein>
<dbReference type="Gene3D" id="3.90.400.10">
    <property type="entry name" value="Oligo-1,6-glucosidase, Domain 2"/>
    <property type="match status" value="1"/>
</dbReference>
<sequence>MKGLPQILFLSLLLLQMVSAINQDSVFHNPEDILYVNPQAGEIRLKAPRNSLSQVLLIVASRRIEMHIGYHDQNFDYYISNLNAFDTTLSYSFLIRDGSDSLLLPVEGSFRPTVPLLQIPAWSAGMTYYLINTDGFYNGNMSNDPAGKNEWGESPKNWLPYGGDLLGIFSKIDYFRSLDPDIIMLAPIFTSTSNHKLNPKDYATIDRAYGDTLDLKRLIQAIHGIGKKIVLSVVITHTGDDFPAFVDIATNARSSKYLDWYRVESMPTDSAGFKYESWREDSRFPLLNLRNPRLQNYLIGFIDYWTHFGFDGLYIGEHEEIDAGFMKTLYAQMKSKYPDLLLISSDCRHSETHGLDGCFRQRFTQIMIDYFVNNTITTVQFDSTIQTMLFFNPPQTNCANIIGLYDYTKRVGTIANPDVLELMYAFIFTFCGSPIVLYGDEIGMTDCSTLNWGTFNWNAQQQDQKLLSTIRRLIRIRKENDEIRGRYFYTLYVDDVKKVYAYDRGGFIVIMNCGPTQSFVELPAWDGKYIELMSGVRYTASSQKLKISIDPVSFRILKREI</sequence>
<keyword evidence="2" id="KW-0326">Glycosidase</keyword>
<feature type="chain" id="PRO_5006646451" description="Glycosyl hydrolase family 13 catalytic domain-containing protein" evidence="3">
    <location>
        <begin position="23"/>
        <end position="561"/>
    </location>
</feature>
<dbReference type="CDD" id="cd02857">
    <property type="entry name" value="E_set_CDase_PDE_N"/>
    <property type="match status" value="1"/>
</dbReference>
<evidence type="ECO:0000313" key="5">
    <source>
        <dbReference type="EMBL" id="KPK64343.1"/>
    </source>
</evidence>
<keyword evidence="3" id="KW-0732">Signal</keyword>
<dbReference type="Pfam" id="PF00128">
    <property type="entry name" value="Alpha-amylase"/>
    <property type="match status" value="1"/>
</dbReference>
<evidence type="ECO:0000256" key="1">
    <source>
        <dbReference type="ARBA" id="ARBA00022801"/>
    </source>
</evidence>
<organism evidence="5 6">
    <name type="scientific">candidate division WOR_3 bacterium SM23_42</name>
    <dbReference type="NCBI Taxonomy" id="1703779"/>
    <lineage>
        <taxon>Bacteria</taxon>
        <taxon>Bacteria division WOR-3</taxon>
    </lineage>
</organism>
<dbReference type="Gene3D" id="2.60.40.10">
    <property type="entry name" value="Immunoglobulins"/>
    <property type="match status" value="1"/>
</dbReference>
<feature type="domain" description="Glycosyl hydrolase family 13 catalytic" evidence="4">
    <location>
        <begin position="130"/>
        <end position="477"/>
    </location>
</feature>
<accession>A0A0S8FUI0</accession>
<name>A0A0S8FUI0_UNCW3</name>
<evidence type="ECO:0000313" key="6">
    <source>
        <dbReference type="Proteomes" id="UP000051373"/>
    </source>
</evidence>
<feature type="signal peptide" evidence="3">
    <location>
        <begin position="1"/>
        <end position="22"/>
    </location>
</feature>
<dbReference type="EMBL" id="LJUJ01000003">
    <property type="protein sequence ID" value="KPK64343.1"/>
    <property type="molecule type" value="Genomic_DNA"/>
</dbReference>
<dbReference type="GO" id="GO:0004553">
    <property type="term" value="F:hydrolase activity, hydrolyzing O-glycosyl compounds"/>
    <property type="evidence" value="ECO:0007669"/>
    <property type="project" value="InterPro"/>
</dbReference>
<reference evidence="5 6" key="1">
    <citation type="journal article" date="2015" name="Microbiome">
        <title>Genomic resolution of linkages in carbon, nitrogen, and sulfur cycling among widespread estuary sediment bacteria.</title>
        <authorList>
            <person name="Baker B.J."/>
            <person name="Lazar C.S."/>
            <person name="Teske A.P."/>
            <person name="Dick G.J."/>
        </authorList>
    </citation>
    <scope>NUCLEOTIDE SEQUENCE [LARGE SCALE GENOMIC DNA]</scope>
    <source>
        <strain evidence="5">SM23_42</strain>
    </source>
</reference>
<dbReference type="SMART" id="SM00642">
    <property type="entry name" value="Aamy"/>
    <property type="match status" value="1"/>
</dbReference>
<dbReference type="InterPro" id="IPR013780">
    <property type="entry name" value="Glyco_hydro_b"/>
</dbReference>